<reference evidence="2" key="2">
    <citation type="submission" date="2020-12" db="EMBL/GenBank/DDBJ databases">
        <title>New Spironucleus salmonicida genome in near-complete chromosomes.</title>
        <authorList>
            <person name="Xu F."/>
            <person name="Kurt Z."/>
            <person name="Jimenez-Gonzalez A."/>
            <person name="Astvaldsson A."/>
            <person name="Andersson J.O."/>
            <person name="Svard S.G."/>
        </authorList>
    </citation>
    <scope>NUCLEOTIDE SEQUENCE</scope>
    <source>
        <strain evidence="2">ATCC 50377</strain>
    </source>
</reference>
<dbReference type="VEuPathDB" id="GiardiaDB:SS50377_20492"/>
<reference evidence="1 2" key="1">
    <citation type="journal article" date="2014" name="PLoS Genet.">
        <title>The Genome of Spironucleus salmonicida Highlights a Fish Pathogen Adapted to Fluctuating Environments.</title>
        <authorList>
            <person name="Xu F."/>
            <person name="Jerlstrom-Hultqvist J."/>
            <person name="Einarsson E."/>
            <person name="Astvaldsson A."/>
            <person name="Svard S.G."/>
            <person name="Andersson J.O."/>
        </authorList>
    </citation>
    <scope>NUCLEOTIDE SEQUENCE</scope>
    <source>
        <strain evidence="2">ATCC 50377</strain>
    </source>
</reference>
<dbReference type="Proteomes" id="UP000018208">
    <property type="component" value="Unassembled WGS sequence"/>
</dbReference>
<gene>
    <name evidence="1" type="ORF">SS50377_16403</name>
    <name evidence="2" type="ORF">SS50377_20492</name>
</gene>
<evidence type="ECO:0000313" key="3">
    <source>
        <dbReference type="Proteomes" id="UP000018208"/>
    </source>
</evidence>
<sequence>MTIAMMESTQNQMVQLHNQVVLTLATQKAKAYHFDIKLSVLRLQLRQQREARTEPPGQQHFGSAQFFSQLNLSLLAPQATKLYSVNEVLEYAPRVRQRASFLQGLVDQNKDIARQIQREKDRGAQLAADLDLIQERYRDQRQKIQFDGRRKFRTEHATQQQMRLSRATQELGDVRQQINCLFLMLKRGDFTFAE</sequence>
<dbReference type="EMBL" id="AUWU02000001">
    <property type="protein sequence ID" value="KAH0577141.1"/>
    <property type="molecule type" value="Genomic_DNA"/>
</dbReference>
<protein>
    <submittedName>
        <fullName evidence="1">Uncharacterized protein</fullName>
    </submittedName>
</protein>
<evidence type="ECO:0000313" key="2">
    <source>
        <dbReference type="EMBL" id="KAH0577141.1"/>
    </source>
</evidence>
<name>V6LJA8_9EUKA</name>
<dbReference type="AlphaFoldDB" id="V6LJA8"/>
<organism evidence="1">
    <name type="scientific">Spironucleus salmonicida</name>
    <dbReference type="NCBI Taxonomy" id="348837"/>
    <lineage>
        <taxon>Eukaryota</taxon>
        <taxon>Metamonada</taxon>
        <taxon>Diplomonadida</taxon>
        <taxon>Hexamitidae</taxon>
        <taxon>Hexamitinae</taxon>
        <taxon>Spironucleus</taxon>
    </lineage>
</organism>
<evidence type="ECO:0000313" key="1">
    <source>
        <dbReference type="EMBL" id="EST43786.1"/>
    </source>
</evidence>
<accession>V6LJA8</accession>
<proteinExistence type="predicted"/>
<dbReference type="EMBL" id="KI546133">
    <property type="protein sequence ID" value="EST43786.1"/>
    <property type="molecule type" value="Genomic_DNA"/>
</dbReference>
<keyword evidence="3" id="KW-1185">Reference proteome</keyword>